<keyword evidence="3 5" id="KW-0722">Serine protease inhibitor</keyword>
<dbReference type="SUPFAM" id="SSF57247">
    <property type="entry name" value="Bowman-Birk inhibitor, BBI"/>
    <property type="match status" value="3"/>
</dbReference>
<evidence type="ECO:0000259" key="6">
    <source>
        <dbReference type="PROSITE" id="PS00281"/>
    </source>
</evidence>
<proteinExistence type="inferred from homology"/>
<dbReference type="CDD" id="cd00023">
    <property type="entry name" value="BBI"/>
    <property type="match status" value="2"/>
</dbReference>
<sequence length="237" mass="25348">MLSLEAALLVAAGRPTTGAGADDVGTILLPSEGKGQAEMVASRPWKCCDRAFCTESNPMVYKCGDEVDQCASTCQACVPSTLNPSRHVCQDLHTGDPGPECSDDGGLNVGIAKAEGASKDYPVTLAAAKKKGEEEERPWKCCDFALCTRSFPPLCRCMDKVEQCAATCEKCEPATSDSSRRVCNDWSFPPMCRCMDKVEQCAATCQSCEPAMSDSSRRVCNDWYHGFPGPKCTAGGN</sequence>
<comment type="similarity">
    <text evidence="1 5">Belongs to the Bowman-Birk serine protease inhibitor family.</text>
</comment>
<accession>A0A077RU53</accession>
<dbReference type="AlphaFoldDB" id="A0A077RU53"/>
<dbReference type="PANTHER" id="PTHR33479">
    <property type="entry name" value="BOWMAN-BIRK TYPE BRAN TRYPSIN INHIBITOR"/>
    <property type="match status" value="1"/>
</dbReference>
<dbReference type="Gramene" id="TraesLAC3B03G01486780.1">
    <property type="protein sequence ID" value="TraesLAC3B03G01486780.1"/>
    <property type="gene ID" value="TraesLAC3B03G01486780"/>
</dbReference>
<evidence type="ECO:0000256" key="2">
    <source>
        <dbReference type="ARBA" id="ARBA00022690"/>
    </source>
</evidence>
<dbReference type="SMART" id="SM00269">
    <property type="entry name" value="BowB"/>
    <property type="match status" value="3"/>
</dbReference>
<protein>
    <recommendedName>
        <fullName evidence="6">Bowman-Birk serine protease inhibitors family domain-containing protein</fullName>
    </recommendedName>
</protein>
<reference evidence="7" key="1">
    <citation type="journal article" date="2014" name="Science">
        <title>Structural and functional partitioning of bread wheat chromosome 3B.</title>
        <authorList>
            <person name="Choulet F."/>
            <person name="Alberti A."/>
            <person name="Theil S."/>
            <person name="Glover N."/>
            <person name="Barbe V."/>
            <person name="Daron J."/>
            <person name="Pingault L."/>
            <person name="Sourdille P."/>
            <person name="Couloux A."/>
            <person name="Paux E."/>
            <person name="Leroy P."/>
            <person name="Mangenot S."/>
            <person name="Guilhot N."/>
            <person name="Le Gouis J."/>
            <person name="Balfourier F."/>
            <person name="Alaux M."/>
            <person name="Jamilloux V."/>
            <person name="Poulain J."/>
            <person name="Durand C."/>
            <person name="Bellec A."/>
            <person name="Gaspin C."/>
            <person name="Safar J."/>
            <person name="Dolezel J."/>
            <person name="Rogers J."/>
            <person name="Vandepoele K."/>
            <person name="Aury J.M."/>
            <person name="Mayer K."/>
            <person name="Berges H."/>
            <person name="Quesneville H."/>
            <person name="Wincker P."/>
            <person name="Feuillet C."/>
        </authorList>
    </citation>
    <scope>NUCLEOTIDE SEQUENCE</scope>
</reference>
<dbReference type="PANTHER" id="PTHR33479:SF11">
    <property type="entry name" value="BOWMAN-BIRK SERINE PROTEASE INHIBITORS FAMILY DOMAIN-CONTAINING PROTEIN"/>
    <property type="match status" value="1"/>
</dbReference>
<dbReference type="InterPro" id="IPR000877">
    <property type="entry name" value="Prot_inh_BBI"/>
</dbReference>
<dbReference type="HOGENOM" id="CLU_059102_1_0_1"/>
<dbReference type="GO" id="GO:0005576">
    <property type="term" value="C:extracellular region"/>
    <property type="evidence" value="ECO:0007669"/>
    <property type="project" value="InterPro"/>
</dbReference>
<evidence type="ECO:0000256" key="3">
    <source>
        <dbReference type="ARBA" id="ARBA00022900"/>
    </source>
</evidence>
<keyword evidence="4" id="KW-1015">Disulfide bond</keyword>
<evidence type="ECO:0000256" key="4">
    <source>
        <dbReference type="ARBA" id="ARBA00023157"/>
    </source>
</evidence>
<dbReference type="GO" id="GO:0004867">
    <property type="term" value="F:serine-type endopeptidase inhibitor activity"/>
    <property type="evidence" value="ECO:0007669"/>
    <property type="project" value="UniProtKB-KW"/>
</dbReference>
<feature type="domain" description="Bowman-Birk serine protease inhibitors family" evidence="6">
    <location>
        <begin position="157"/>
        <end position="171"/>
    </location>
</feature>
<evidence type="ECO:0000313" key="7">
    <source>
        <dbReference type="EMBL" id="CDM80601.1"/>
    </source>
</evidence>
<dbReference type="EMBL" id="HG670306">
    <property type="protein sequence ID" value="CDM80601.1"/>
    <property type="molecule type" value="Genomic_DNA"/>
</dbReference>
<organism evidence="7">
    <name type="scientific">Triticum aestivum</name>
    <name type="common">Wheat</name>
    <dbReference type="NCBI Taxonomy" id="4565"/>
    <lineage>
        <taxon>Eukaryota</taxon>
        <taxon>Viridiplantae</taxon>
        <taxon>Streptophyta</taxon>
        <taxon>Embryophyta</taxon>
        <taxon>Tracheophyta</taxon>
        <taxon>Spermatophyta</taxon>
        <taxon>Magnoliopsida</taxon>
        <taxon>Liliopsida</taxon>
        <taxon>Poales</taxon>
        <taxon>Poaceae</taxon>
        <taxon>BOP clade</taxon>
        <taxon>Pooideae</taxon>
        <taxon>Triticodae</taxon>
        <taxon>Triticeae</taxon>
        <taxon>Triticinae</taxon>
        <taxon>Triticum</taxon>
    </lineage>
</organism>
<dbReference type="ExpressionAtlas" id="A0A077RU53">
    <property type="expression patterns" value="baseline"/>
</dbReference>
<evidence type="ECO:0000256" key="5">
    <source>
        <dbReference type="RuleBase" id="RU003856"/>
    </source>
</evidence>
<dbReference type="Pfam" id="PF00228">
    <property type="entry name" value="Bowman-Birk_leg"/>
    <property type="match status" value="1"/>
</dbReference>
<dbReference type="PROSITE" id="PS00281">
    <property type="entry name" value="BOWMAN_BIRK"/>
    <property type="match status" value="1"/>
</dbReference>
<gene>
    <name evidence="7" type="ORF">TRAES_3BF168400210CFD_c1</name>
</gene>
<name>A0A077RU53_WHEAT</name>
<dbReference type="Gene3D" id="2.10.69.10">
    <property type="entry name" value="Cysteine Protease (Bromelain) Inhibitor, subunit H"/>
    <property type="match status" value="3"/>
</dbReference>
<evidence type="ECO:0000256" key="1">
    <source>
        <dbReference type="ARBA" id="ARBA00008506"/>
    </source>
</evidence>
<keyword evidence="2 5" id="KW-0646">Protease inhibitor</keyword>
<dbReference type="InterPro" id="IPR035995">
    <property type="entry name" value="Bowman-Birk_prot_inh"/>
</dbReference>